<gene>
    <name evidence="2" type="ORF">LAFE_0E06898G</name>
</gene>
<protein>
    <submittedName>
        <fullName evidence="2">LAFE_0E06898g1_1</fullName>
    </submittedName>
</protein>
<keyword evidence="3" id="KW-1185">Reference proteome</keyword>
<sequence>MSQYVTKAKQIISSHKFVQLTASWCPDCVYAKSVWNKYGVTDKVYFFEISGFSRDEQAKYRDAFHQVCGVRNLPTIFVDGSVWGTERELHKFERSGKLEEELKRIGLLN</sequence>
<proteinExistence type="predicted"/>
<dbReference type="GO" id="GO:0016491">
    <property type="term" value="F:oxidoreductase activity"/>
    <property type="evidence" value="ECO:0007669"/>
    <property type="project" value="UniProtKB-ARBA"/>
</dbReference>
<organism evidence="2 3">
    <name type="scientific">Lachancea fermentati</name>
    <name type="common">Zygosaccharomyces fermentati</name>
    <dbReference type="NCBI Taxonomy" id="4955"/>
    <lineage>
        <taxon>Eukaryota</taxon>
        <taxon>Fungi</taxon>
        <taxon>Dikarya</taxon>
        <taxon>Ascomycota</taxon>
        <taxon>Saccharomycotina</taxon>
        <taxon>Saccharomycetes</taxon>
        <taxon>Saccharomycetales</taxon>
        <taxon>Saccharomycetaceae</taxon>
        <taxon>Lachancea</taxon>
    </lineage>
</organism>
<dbReference type="STRING" id="4955.A0A1G4MD12"/>
<feature type="domain" description="Glutaredoxin" evidence="1">
    <location>
        <begin position="21"/>
        <end position="82"/>
    </location>
</feature>
<evidence type="ECO:0000313" key="2">
    <source>
        <dbReference type="EMBL" id="SCW01771.1"/>
    </source>
</evidence>
<evidence type="ECO:0000313" key="3">
    <source>
        <dbReference type="Proteomes" id="UP000190831"/>
    </source>
</evidence>
<dbReference type="OMA" id="RKWVPTI"/>
<dbReference type="Proteomes" id="UP000190831">
    <property type="component" value="Chromosome E"/>
</dbReference>
<dbReference type="InterPro" id="IPR002109">
    <property type="entry name" value="Glutaredoxin"/>
</dbReference>
<dbReference type="OrthoDB" id="418495at2759"/>
<dbReference type="Gene3D" id="3.40.30.10">
    <property type="entry name" value="Glutaredoxin"/>
    <property type="match status" value="1"/>
</dbReference>
<dbReference type="SUPFAM" id="SSF52833">
    <property type="entry name" value="Thioredoxin-like"/>
    <property type="match status" value="1"/>
</dbReference>
<dbReference type="AlphaFoldDB" id="A0A1G4MD12"/>
<dbReference type="InterPro" id="IPR036249">
    <property type="entry name" value="Thioredoxin-like_sf"/>
</dbReference>
<accession>A0A1G4MD12</accession>
<reference evidence="3" key="1">
    <citation type="submission" date="2016-03" db="EMBL/GenBank/DDBJ databases">
        <authorList>
            <person name="Devillers H."/>
        </authorList>
    </citation>
    <scope>NUCLEOTIDE SEQUENCE [LARGE SCALE GENOMIC DNA]</scope>
</reference>
<name>A0A1G4MD12_LACFM</name>
<dbReference type="Pfam" id="PF00462">
    <property type="entry name" value="Glutaredoxin"/>
    <property type="match status" value="1"/>
</dbReference>
<dbReference type="PROSITE" id="PS51354">
    <property type="entry name" value="GLUTAREDOXIN_2"/>
    <property type="match status" value="1"/>
</dbReference>
<evidence type="ECO:0000259" key="1">
    <source>
        <dbReference type="Pfam" id="PF00462"/>
    </source>
</evidence>
<dbReference type="EMBL" id="LT598488">
    <property type="protein sequence ID" value="SCW01771.1"/>
    <property type="molecule type" value="Genomic_DNA"/>
</dbReference>